<proteinExistence type="predicted"/>
<feature type="signal peptide" evidence="2">
    <location>
        <begin position="1"/>
        <end position="25"/>
    </location>
</feature>
<dbReference type="Proteomes" id="UP000530564">
    <property type="component" value="Unassembled WGS sequence"/>
</dbReference>
<reference evidence="3 4" key="1">
    <citation type="submission" date="2020-08" db="EMBL/GenBank/DDBJ databases">
        <title>Genomic Encyclopedia of Type Strains, Phase IV (KMG-IV): sequencing the most valuable type-strain genomes for metagenomic binning, comparative biology and taxonomic classification.</title>
        <authorList>
            <person name="Goeker M."/>
        </authorList>
    </citation>
    <scope>NUCLEOTIDE SEQUENCE [LARGE SCALE GENOMIC DNA]</scope>
    <source>
        <strain evidence="3 4">DSM 21793</strain>
    </source>
</reference>
<dbReference type="EMBL" id="JACIDK010000007">
    <property type="protein sequence ID" value="MBB3893052.1"/>
    <property type="molecule type" value="Genomic_DNA"/>
</dbReference>
<name>A0A840A6R4_9CAUL</name>
<feature type="compositionally biased region" description="Basic and acidic residues" evidence="1">
    <location>
        <begin position="86"/>
        <end position="95"/>
    </location>
</feature>
<organism evidence="3 4">
    <name type="scientific">Phenylobacterium haematophilum</name>
    <dbReference type="NCBI Taxonomy" id="98513"/>
    <lineage>
        <taxon>Bacteria</taxon>
        <taxon>Pseudomonadati</taxon>
        <taxon>Pseudomonadota</taxon>
        <taxon>Alphaproteobacteria</taxon>
        <taxon>Caulobacterales</taxon>
        <taxon>Caulobacteraceae</taxon>
        <taxon>Phenylobacterium</taxon>
    </lineage>
</organism>
<dbReference type="RefSeq" id="WP_183776131.1">
    <property type="nucleotide sequence ID" value="NZ_JACIDK010000007.1"/>
</dbReference>
<evidence type="ECO:0000313" key="4">
    <source>
        <dbReference type="Proteomes" id="UP000530564"/>
    </source>
</evidence>
<evidence type="ECO:0000256" key="2">
    <source>
        <dbReference type="SAM" id="SignalP"/>
    </source>
</evidence>
<feature type="compositionally biased region" description="Basic and acidic residues" evidence="1">
    <location>
        <begin position="41"/>
        <end position="51"/>
    </location>
</feature>
<evidence type="ECO:0000256" key="1">
    <source>
        <dbReference type="SAM" id="MobiDB-lite"/>
    </source>
</evidence>
<dbReference type="AlphaFoldDB" id="A0A840A6R4"/>
<feature type="region of interest" description="Disordered" evidence="1">
    <location>
        <begin position="75"/>
        <end position="107"/>
    </location>
</feature>
<keyword evidence="4" id="KW-1185">Reference proteome</keyword>
<accession>A0A840A6R4</accession>
<comment type="caution">
    <text evidence="3">The sequence shown here is derived from an EMBL/GenBank/DDBJ whole genome shotgun (WGS) entry which is preliminary data.</text>
</comment>
<evidence type="ECO:0000313" key="3">
    <source>
        <dbReference type="EMBL" id="MBB3893052.1"/>
    </source>
</evidence>
<sequence length="107" mass="10753">MRRIAAILALLAVATFVMLAAPSHAEPLIDFAAPAAASAHHAGDGDPDAAHHAPGAHCATHCAGHAPPLLAMTEIDARTGAAGRQRPADDADHATLRSAPPTRPPAA</sequence>
<protein>
    <submittedName>
        <fullName evidence="3">Uncharacterized protein</fullName>
    </submittedName>
</protein>
<feature type="chain" id="PRO_5032622954" evidence="2">
    <location>
        <begin position="26"/>
        <end position="107"/>
    </location>
</feature>
<keyword evidence="2" id="KW-0732">Signal</keyword>
<feature type="region of interest" description="Disordered" evidence="1">
    <location>
        <begin position="36"/>
        <end position="56"/>
    </location>
</feature>
<gene>
    <name evidence="3" type="ORF">GGQ61_003790</name>
</gene>